<feature type="compositionally biased region" description="Acidic residues" evidence="1">
    <location>
        <begin position="175"/>
        <end position="186"/>
    </location>
</feature>
<feature type="region of interest" description="Disordered" evidence="1">
    <location>
        <begin position="273"/>
        <end position="293"/>
    </location>
</feature>
<dbReference type="GO" id="GO:0006307">
    <property type="term" value="P:DNA alkylation repair"/>
    <property type="evidence" value="ECO:0007669"/>
    <property type="project" value="InterPro"/>
</dbReference>
<dbReference type="InterPro" id="IPR019510">
    <property type="entry name" value="AKAP7-like_phosphoesterase"/>
</dbReference>
<evidence type="ECO:0000259" key="2">
    <source>
        <dbReference type="Pfam" id="PF10469"/>
    </source>
</evidence>
<proteinExistence type="predicted"/>
<evidence type="ECO:0000313" key="3">
    <source>
        <dbReference type="EMBL" id="CCM16001.1"/>
    </source>
</evidence>
<feature type="compositionally biased region" description="Acidic residues" evidence="1">
    <location>
        <begin position="200"/>
        <end position="211"/>
    </location>
</feature>
<name>A0A1E1IXG6_LEIGU</name>
<dbReference type="InterPro" id="IPR009210">
    <property type="entry name" value="ASCC1"/>
</dbReference>
<dbReference type="Gene3D" id="3.90.1140.10">
    <property type="entry name" value="Cyclic phosphodiesterase"/>
    <property type="match status" value="1"/>
</dbReference>
<feature type="domain" description="A-kinase anchor protein 7-like phosphoesterase" evidence="2">
    <location>
        <begin position="233"/>
        <end position="507"/>
    </location>
</feature>
<protein>
    <recommendedName>
        <fullName evidence="2">A-kinase anchor protein 7-like phosphoesterase domain-containing protein</fullName>
    </recommendedName>
</protein>
<dbReference type="Pfam" id="PF10469">
    <property type="entry name" value="AKAP7_NLS"/>
    <property type="match status" value="1"/>
</dbReference>
<dbReference type="EMBL" id="CALQ01000984">
    <property type="protein sequence ID" value="CCM16001.1"/>
    <property type="molecule type" value="Genomic_DNA"/>
</dbReference>
<dbReference type="PANTHER" id="PTHR13360">
    <property type="entry name" value="ACTIVATING SIGNAL COINTEGRATOR 1 COMPLEX SUBUNIT 1"/>
    <property type="match status" value="1"/>
</dbReference>
<reference evidence="3" key="1">
    <citation type="submission" date="2012-08" db="EMBL/GenBank/DDBJ databases">
        <title>Comparative genomics of metastatic and non-metastatic Leishmania guyanensis provides insights into polygenic factors involved in Leishmania RNA virus infection.</title>
        <authorList>
            <person name="Smith D."/>
            <person name="Hertz-Fowler C."/>
            <person name="Martin R."/>
            <person name="Dickens N."/>
            <person name="Fasel N."/>
            <person name="Falquet L."/>
            <person name="Beverley S."/>
            <person name="Zangger H."/>
            <person name="Calderon-Copete S."/>
            <person name="Mottram J."/>
            <person name="Xenarios I."/>
        </authorList>
    </citation>
    <scope>NUCLEOTIDE SEQUENCE</scope>
    <source>
        <strain evidence="3">MHOM/BR/75/M4147/SSU:IR2SAT-LUC</strain>
    </source>
</reference>
<accession>A0A1E1IXG6</accession>
<sequence>MAQLIMPPSSAQPMTKEDVAVVQAEKRVDAATREQLVKVYGDSRGLHGRRIALTRPPKREWKCTACGKQSNDIRHVCAYCLSPEPGYSNNSATSRPRHAGGPAKTEKVAGPRSFVQRPGTCKDAGVRLMQTSLTKRTYRVFTESHIPAAKPRAAASHRSATSANPAIAELAVEKGDEDMSWDDEPNCSDRATGGPCSPGEEGDSSDDDEEDVRSPAQDAQFRPPGAERVDRGFTHFVSLPIGKLPAVVANATSVLEDLRSFVASKYELTQQESAAAVGGATDPEETTASSFSKSTAASELVARTVKLHMTLLLLRLPRREDVEFAKELLHGPFVSAWATMKEKWAASKDTTYALSGAPSLAPTHRHPLVRLGGGLQVMRAGRQNALYHSEKASVVYMGIDDAAGLATVQQLQRVLHESLAELIHNPEEAEKSRRVLHVTIMNKKWCKGRAARRTFDAQSIIEAFPDAAIGAGEDGRQLFEIPELELCSLHRQDPENGTYLTETTVKI</sequence>
<feature type="region of interest" description="Disordered" evidence="1">
    <location>
        <begin position="88"/>
        <end position="119"/>
    </location>
</feature>
<feature type="region of interest" description="Disordered" evidence="1">
    <location>
        <begin position="175"/>
        <end position="227"/>
    </location>
</feature>
<organism evidence="3">
    <name type="scientific">Leishmania guyanensis</name>
    <dbReference type="NCBI Taxonomy" id="5670"/>
    <lineage>
        <taxon>Eukaryota</taxon>
        <taxon>Discoba</taxon>
        <taxon>Euglenozoa</taxon>
        <taxon>Kinetoplastea</taxon>
        <taxon>Metakinetoplastina</taxon>
        <taxon>Trypanosomatida</taxon>
        <taxon>Trypanosomatidae</taxon>
        <taxon>Leishmaniinae</taxon>
        <taxon>Leishmania</taxon>
        <taxon>Leishmania guyanensis species complex</taxon>
    </lineage>
</organism>
<evidence type="ECO:0000256" key="1">
    <source>
        <dbReference type="SAM" id="MobiDB-lite"/>
    </source>
</evidence>
<dbReference type="GO" id="GO:0005634">
    <property type="term" value="C:nucleus"/>
    <property type="evidence" value="ECO:0007669"/>
    <property type="project" value="TreeGrafter"/>
</dbReference>
<dbReference type="PANTHER" id="PTHR13360:SF1">
    <property type="entry name" value="ACTIVATING SIGNAL COINTEGRATOR 1 COMPLEX SUBUNIT 1"/>
    <property type="match status" value="1"/>
</dbReference>
<gene>
    <name evidence="3" type="primary">LgM4147LRVhigh.24.01170.00640</name>
    <name evidence="3" type="ORF">BN36_2435140</name>
</gene>
<dbReference type="GO" id="GO:0006355">
    <property type="term" value="P:regulation of DNA-templated transcription"/>
    <property type="evidence" value="ECO:0007669"/>
    <property type="project" value="TreeGrafter"/>
</dbReference>
<dbReference type="AlphaFoldDB" id="A0A1E1IXG6"/>